<name>A0ABD2WN02_9HYME</name>
<accession>A0ABD2WN02</accession>
<protein>
    <submittedName>
        <fullName evidence="2">Uncharacterized protein</fullName>
    </submittedName>
</protein>
<evidence type="ECO:0000313" key="3">
    <source>
        <dbReference type="Proteomes" id="UP001627154"/>
    </source>
</evidence>
<sequence length="100" mass="11593">MEKVNTSAVQSVPEKVERRKLNPFRVPGTEPRVNLYEETTDEEKTNDEAGEDVDQGKEKELRHLCHVILEKDPRVTIEMLGNEVRLVITAERNDIIKYCE</sequence>
<comment type="caution">
    <text evidence="2">The sequence shown here is derived from an EMBL/GenBank/DDBJ whole genome shotgun (WGS) entry which is preliminary data.</text>
</comment>
<proteinExistence type="predicted"/>
<organism evidence="2 3">
    <name type="scientific">Trichogramma kaykai</name>
    <dbReference type="NCBI Taxonomy" id="54128"/>
    <lineage>
        <taxon>Eukaryota</taxon>
        <taxon>Metazoa</taxon>
        <taxon>Ecdysozoa</taxon>
        <taxon>Arthropoda</taxon>
        <taxon>Hexapoda</taxon>
        <taxon>Insecta</taxon>
        <taxon>Pterygota</taxon>
        <taxon>Neoptera</taxon>
        <taxon>Endopterygota</taxon>
        <taxon>Hymenoptera</taxon>
        <taxon>Apocrita</taxon>
        <taxon>Proctotrupomorpha</taxon>
        <taxon>Chalcidoidea</taxon>
        <taxon>Trichogrammatidae</taxon>
        <taxon>Trichogramma</taxon>
    </lineage>
</organism>
<reference evidence="2 3" key="1">
    <citation type="journal article" date="2024" name="bioRxiv">
        <title>A reference genome for Trichogramma kaykai: A tiny desert-dwelling parasitoid wasp with competing sex-ratio distorters.</title>
        <authorList>
            <person name="Culotta J."/>
            <person name="Lindsey A.R."/>
        </authorList>
    </citation>
    <scope>NUCLEOTIDE SEQUENCE [LARGE SCALE GENOMIC DNA]</scope>
    <source>
        <strain evidence="2 3">KSX58</strain>
    </source>
</reference>
<keyword evidence="3" id="KW-1185">Reference proteome</keyword>
<feature type="region of interest" description="Disordered" evidence="1">
    <location>
        <begin position="20"/>
        <end position="57"/>
    </location>
</feature>
<dbReference type="Proteomes" id="UP001627154">
    <property type="component" value="Unassembled WGS sequence"/>
</dbReference>
<dbReference type="AlphaFoldDB" id="A0ABD2WN02"/>
<evidence type="ECO:0000313" key="2">
    <source>
        <dbReference type="EMBL" id="KAL3394239.1"/>
    </source>
</evidence>
<evidence type="ECO:0000256" key="1">
    <source>
        <dbReference type="SAM" id="MobiDB-lite"/>
    </source>
</evidence>
<gene>
    <name evidence="2" type="ORF">TKK_011271</name>
</gene>
<dbReference type="EMBL" id="JBJJXI010000092">
    <property type="protein sequence ID" value="KAL3394239.1"/>
    <property type="molecule type" value="Genomic_DNA"/>
</dbReference>